<dbReference type="KEGG" id="rah:Rahaq_4661"/>
<dbReference type="Pfam" id="PF13302">
    <property type="entry name" value="Acetyltransf_3"/>
    <property type="match status" value="1"/>
</dbReference>
<reference evidence="2 3" key="2">
    <citation type="journal article" date="2012" name="J. Bacteriol.">
        <title>Complete Genome Sequence of Rahnella sp. Strain Y9602, a Gammaproteobacterium Isolate from Metal- and Radionuclide-Contaminated Soil.</title>
        <authorList>
            <person name="Martinez R.J."/>
            <person name="Bruce D."/>
            <person name="Detter C."/>
            <person name="Goodwin L.A."/>
            <person name="Han J."/>
            <person name="Han C.S."/>
            <person name="Held B."/>
            <person name="Land M.L."/>
            <person name="Mikhailova N."/>
            <person name="Nolan M."/>
            <person name="Pennacchio L."/>
            <person name="Pitluck S."/>
            <person name="Tapia R."/>
            <person name="Woyke T."/>
            <person name="Sobecky P.A."/>
        </authorList>
    </citation>
    <scope>NUCLEOTIDE SEQUENCE [LARGE SCALE GENOMIC DNA]</scope>
    <source>
        <strain evidence="2 3">Y9602</strain>
        <plasmid evidence="2 3">pRAHAQ01</plasmid>
    </source>
</reference>
<reference evidence="3" key="1">
    <citation type="submission" date="2011-01" db="EMBL/GenBank/DDBJ databases">
        <title>Complete sequence of plasmid1 of Rahnella sp. Y9602.</title>
        <authorList>
            <consortium name="US DOE Joint Genome Institute"/>
            <person name="Lucas S."/>
            <person name="Copeland A."/>
            <person name="Lapidus A."/>
            <person name="Cheng J.-F."/>
            <person name="Goodwin L."/>
            <person name="Pitluck S."/>
            <person name="Lu M."/>
            <person name="Detter J.C."/>
            <person name="Han C."/>
            <person name="Tapia R."/>
            <person name="Land M."/>
            <person name="Hauser L."/>
            <person name="Kyrpides N."/>
            <person name="Ivanova N."/>
            <person name="Ovchinnikova G."/>
            <person name="Pagani I."/>
            <person name="Sobecky P.A."/>
            <person name="Martinez R.J."/>
            <person name="Woyke T."/>
        </authorList>
    </citation>
    <scope>NUCLEOTIDE SEQUENCE [LARGE SCALE GENOMIC DNA]</scope>
    <source>
        <strain evidence="3">Y9602</strain>
        <plasmid evidence="3">pRAHAQ01</plasmid>
    </source>
</reference>
<organism evidence="2 3">
    <name type="scientific">Rahnella sp. (strain Y9602)</name>
    <dbReference type="NCBI Taxonomy" id="2703885"/>
    <lineage>
        <taxon>Bacteria</taxon>
        <taxon>Pseudomonadati</taxon>
        <taxon>Pseudomonadota</taxon>
        <taxon>Gammaproteobacteria</taxon>
        <taxon>Enterobacterales</taxon>
        <taxon>Yersiniaceae</taxon>
        <taxon>Rahnella</taxon>
    </lineage>
</organism>
<dbReference type="OrthoDB" id="9801656at2"/>
<dbReference type="HOGENOM" id="CLU_013985_3_1_6"/>
<dbReference type="PANTHER" id="PTHR43792:SF1">
    <property type="entry name" value="N-ACETYLTRANSFERASE DOMAIN-CONTAINING PROTEIN"/>
    <property type="match status" value="1"/>
</dbReference>
<proteinExistence type="predicted"/>
<protein>
    <submittedName>
        <fullName evidence="2">GCN5-related N-acetyltransferase</fullName>
    </submittedName>
</protein>
<dbReference type="InterPro" id="IPR016181">
    <property type="entry name" value="Acyl_CoA_acyltransferase"/>
</dbReference>
<accession>A0A0H3FIV2</accession>
<dbReference type="eggNOG" id="COG1670">
    <property type="taxonomic scope" value="Bacteria"/>
</dbReference>
<dbReference type="InterPro" id="IPR000182">
    <property type="entry name" value="GNAT_dom"/>
</dbReference>
<feature type="domain" description="N-acetyltransferase" evidence="1">
    <location>
        <begin position="8"/>
        <end position="171"/>
    </location>
</feature>
<name>A0A0H3FIV2_RAHSY</name>
<dbReference type="AlphaFoldDB" id="A0A0H3FIV2"/>
<dbReference type="RefSeq" id="WP_013577922.1">
    <property type="nucleotide sequence ID" value="NC_015062.1"/>
</dbReference>
<evidence type="ECO:0000313" key="2">
    <source>
        <dbReference type="EMBL" id="ADW76241.1"/>
    </source>
</evidence>
<dbReference type="InterPro" id="IPR051531">
    <property type="entry name" value="N-acetyltransferase"/>
</dbReference>
<dbReference type="PROSITE" id="PS51186">
    <property type="entry name" value="GNAT"/>
    <property type="match status" value="1"/>
</dbReference>
<dbReference type="Gene3D" id="3.40.630.30">
    <property type="match status" value="1"/>
</dbReference>
<gene>
    <name evidence="2" type="ordered locus">Rahaq_4661</name>
</gene>
<evidence type="ECO:0000313" key="3">
    <source>
        <dbReference type="Proteomes" id="UP000007257"/>
    </source>
</evidence>
<sequence length="180" mass="19985">MIIETSRLLLRPVTAEDIPTFFAIYGDPQTNLFNPRGPLPDIAAAQEKLNSWLREWPDNGYGHWAIAHNHQPDQIIGFGGLGIREGYENHRVFLGYRFATTAWGKGLATEFASTALSTGFEKLGIPRISATVRENHLASQRVLEKIGMQKVGFEGDPLHGTGSYLYRQTNPRTVSGPSFS</sequence>
<dbReference type="GO" id="GO:0016747">
    <property type="term" value="F:acyltransferase activity, transferring groups other than amino-acyl groups"/>
    <property type="evidence" value="ECO:0007669"/>
    <property type="project" value="InterPro"/>
</dbReference>
<dbReference type="EMBL" id="CP002506">
    <property type="protein sequence ID" value="ADW76241.1"/>
    <property type="molecule type" value="Genomic_DNA"/>
</dbReference>
<dbReference type="PANTHER" id="PTHR43792">
    <property type="entry name" value="GNAT FAMILY, PUTATIVE (AFU_ORTHOLOGUE AFUA_3G00765)-RELATED-RELATED"/>
    <property type="match status" value="1"/>
</dbReference>
<dbReference type="SUPFAM" id="SSF55729">
    <property type="entry name" value="Acyl-CoA N-acyltransferases (Nat)"/>
    <property type="match status" value="1"/>
</dbReference>
<evidence type="ECO:0000259" key="1">
    <source>
        <dbReference type="PROSITE" id="PS51186"/>
    </source>
</evidence>
<keyword evidence="2" id="KW-0614">Plasmid</keyword>
<dbReference type="Proteomes" id="UP000007257">
    <property type="component" value="Plasmid pRAHAQ01"/>
</dbReference>
<geneLocation type="plasmid" evidence="2 3">
    <name>pRAHAQ01</name>
</geneLocation>
<keyword evidence="2" id="KW-0808">Transferase</keyword>